<evidence type="ECO:0008006" key="5">
    <source>
        <dbReference type="Google" id="ProtNLM"/>
    </source>
</evidence>
<name>A0ABW2ZC21_9FLAO</name>
<protein>
    <recommendedName>
        <fullName evidence="5">DUF559 domain-containing protein</fullName>
    </recommendedName>
</protein>
<keyword evidence="2" id="KW-0472">Membrane</keyword>
<reference evidence="4" key="1">
    <citation type="journal article" date="2019" name="Int. J. Syst. Evol. Microbiol.">
        <title>The Global Catalogue of Microorganisms (GCM) 10K type strain sequencing project: providing services to taxonomists for standard genome sequencing and annotation.</title>
        <authorList>
            <consortium name="The Broad Institute Genomics Platform"/>
            <consortium name="The Broad Institute Genome Sequencing Center for Infectious Disease"/>
            <person name="Wu L."/>
            <person name="Ma J."/>
        </authorList>
    </citation>
    <scope>NUCLEOTIDE SEQUENCE [LARGE SCALE GENOMIC DNA]</scope>
    <source>
        <strain evidence="4">CCUG 60022</strain>
    </source>
</reference>
<dbReference type="Proteomes" id="UP001597032">
    <property type="component" value="Unassembled WGS sequence"/>
</dbReference>
<keyword evidence="2" id="KW-0812">Transmembrane</keyword>
<evidence type="ECO:0000313" key="4">
    <source>
        <dbReference type="Proteomes" id="UP001597032"/>
    </source>
</evidence>
<sequence length="704" mass="82943">MNKILILYLLPIYCFSQTVLNSNSIEIAKKAEIKFNRDVPTYLKTIKKYAVIQQQATFIGDLTNDGIDDILIWYTWGPKNDISHAAGARFYKTINGKPVYTSDFNPQYRFSVEGIQNNTIYATKIMYAKGDDRCCPSIKNEVAFYYNNKTNIIEQRISELNTTLTKSSFIQIIQNPFIILTLIILLFVLGFAIKIQIKKYKIHKLEKAEVEEERLILKELEEEDAKRKADEIYYRKKEEKRLENLAKSLESQRKRKESIEREQMKAILEQERIKKEADRKEKVRLENEKKAIKEATKKEKIRLENERKLEILQENIEKKHREKIAKRKTEKQKEQKSNEITNSVKQSVDDSLNFDLTKRVNFATYNIIENTSQYPVIKKPQHNSIIRSFRPEGNKRKGYKEAEFSEDIQTVFEDDFYVFDNAMLAIEQGTIPYEPDIAMVSKSGLNIFIDIEIDEPYVGVSRKLTHCVPNDKLRDTFFTDRGWIVIRFSEYQVHHQPMQCLNQIALIIAAIEPSYNIPSEFEYIDNIVKEKCWDTTQASYWERTNYRENYLNHTFAPYNEPYKPLNSALTEKELREERMVISHSIPQPKKTTPPPKRTYQKPYTQPKKPIIELNPRVNVFSKNDIKKVELLVDRAINEGKNIKINYTNYNFETTTRVVSNVKYTSDFIASGYRYGEHFQGYCHLKDREDCSFKLERINSIELIL</sequence>
<feature type="transmembrane region" description="Helical" evidence="2">
    <location>
        <begin position="177"/>
        <end position="197"/>
    </location>
</feature>
<evidence type="ECO:0000256" key="2">
    <source>
        <dbReference type="SAM" id="Phobius"/>
    </source>
</evidence>
<proteinExistence type="predicted"/>
<keyword evidence="4" id="KW-1185">Reference proteome</keyword>
<keyword evidence="2" id="KW-1133">Transmembrane helix</keyword>
<evidence type="ECO:0000256" key="1">
    <source>
        <dbReference type="SAM" id="MobiDB-lite"/>
    </source>
</evidence>
<organism evidence="3 4">
    <name type="scientific">Lutibacter aestuarii</name>
    <dbReference type="NCBI Taxonomy" id="861111"/>
    <lineage>
        <taxon>Bacteria</taxon>
        <taxon>Pseudomonadati</taxon>
        <taxon>Bacteroidota</taxon>
        <taxon>Flavobacteriia</taxon>
        <taxon>Flavobacteriales</taxon>
        <taxon>Flavobacteriaceae</taxon>
        <taxon>Lutibacter</taxon>
    </lineage>
</organism>
<dbReference type="EMBL" id="JBHTIC010000017">
    <property type="protein sequence ID" value="MFD0762730.1"/>
    <property type="molecule type" value="Genomic_DNA"/>
</dbReference>
<comment type="caution">
    <text evidence="3">The sequence shown here is derived from an EMBL/GenBank/DDBJ whole genome shotgun (WGS) entry which is preliminary data.</text>
</comment>
<feature type="region of interest" description="Disordered" evidence="1">
    <location>
        <begin position="322"/>
        <end position="341"/>
    </location>
</feature>
<accession>A0ABW2ZC21</accession>
<dbReference type="RefSeq" id="WP_386783179.1">
    <property type="nucleotide sequence ID" value="NZ_JBHTIC010000017.1"/>
</dbReference>
<gene>
    <name evidence="3" type="ORF">ACFQZW_11615</name>
</gene>
<evidence type="ECO:0000313" key="3">
    <source>
        <dbReference type="EMBL" id="MFD0762730.1"/>
    </source>
</evidence>